<dbReference type="InterPro" id="IPR057196">
    <property type="entry name" value="DUF7874"/>
</dbReference>
<dbReference type="Pfam" id="PF25284">
    <property type="entry name" value="DUF7874"/>
    <property type="match status" value="1"/>
</dbReference>
<name>A0A5N6QIR4_9ROSI</name>
<dbReference type="OrthoDB" id="785636at2759"/>
<sequence length="159" mass="17791">MGNSLKKFAPGSEEKKAKEIGPIIERRFDTHFSDTTKVFNLADFYQAVCETVEEINKKIGSTQFRVPNSIALKRAYDAHHKGKDKSLTKEEFETILREVIIGAGFTGIGAKDTLLYIFGVPLTTLFIKQQIMPRVIPNEIFIPGITSATVFVLAKLNKI</sequence>
<evidence type="ECO:0000313" key="1">
    <source>
        <dbReference type="EMBL" id="KAE7999156.1"/>
    </source>
</evidence>
<proteinExistence type="predicted"/>
<dbReference type="PANTHER" id="PTHR37216:SF1">
    <property type="entry name" value="EXPRESSED PROTEIN"/>
    <property type="match status" value="1"/>
</dbReference>
<organism evidence="1 2">
    <name type="scientific">Carpinus fangiana</name>
    <dbReference type="NCBI Taxonomy" id="176857"/>
    <lineage>
        <taxon>Eukaryota</taxon>
        <taxon>Viridiplantae</taxon>
        <taxon>Streptophyta</taxon>
        <taxon>Embryophyta</taxon>
        <taxon>Tracheophyta</taxon>
        <taxon>Spermatophyta</taxon>
        <taxon>Magnoliopsida</taxon>
        <taxon>eudicotyledons</taxon>
        <taxon>Gunneridae</taxon>
        <taxon>Pentapetalae</taxon>
        <taxon>rosids</taxon>
        <taxon>fabids</taxon>
        <taxon>Fagales</taxon>
        <taxon>Betulaceae</taxon>
        <taxon>Carpinus</taxon>
    </lineage>
</organism>
<dbReference type="EMBL" id="CM017321">
    <property type="protein sequence ID" value="KAE7999156.1"/>
    <property type="molecule type" value="Genomic_DNA"/>
</dbReference>
<dbReference type="AlphaFoldDB" id="A0A5N6QIR4"/>
<reference evidence="1 2" key="1">
    <citation type="submission" date="2019-06" db="EMBL/GenBank/DDBJ databases">
        <title>A chromosomal-level reference genome of Carpinus fangiana (Coryloideae, Betulaceae).</title>
        <authorList>
            <person name="Yang X."/>
            <person name="Wang Z."/>
            <person name="Zhang L."/>
            <person name="Hao G."/>
            <person name="Liu J."/>
            <person name="Yang Y."/>
        </authorList>
    </citation>
    <scope>NUCLEOTIDE SEQUENCE [LARGE SCALE GENOMIC DNA]</scope>
    <source>
        <strain evidence="1">Cfa_2016G</strain>
        <tissue evidence="1">Leaf</tissue>
    </source>
</reference>
<dbReference type="Proteomes" id="UP000327013">
    <property type="component" value="Chromosome 1"/>
</dbReference>
<protein>
    <submittedName>
        <fullName evidence="1">Uncharacterized protein</fullName>
    </submittedName>
</protein>
<accession>A0A5N6QIR4</accession>
<evidence type="ECO:0000313" key="2">
    <source>
        <dbReference type="Proteomes" id="UP000327013"/>
    </source>
</evidence>
<keyword evidence="2" id="KW-1185">Reference proteome</keyword>
<dbReference type="PANTHER" id="PTHR37216">
    <property type="entry name" value="EXPRESSED PROTEIN"/>
    <property type="match status" value="1"/>
</dbReference>
<gene>
    <name evidence="1" type="ORF">FH972_003623</name>
</gene>